<evidence type="ECO:0000256" key="10">
    <source>
        <dbReference type="ARBA" id="ARBA00023264"/>
    </source>
</evidence>
<evidence type="ECO:0000259" key="15">
    <source>
        <dbReference type="PROSITE" id="PS50222"/>
    </source>
</evidence>
<keyword evidence="12" id="KW-0967">Endosome</keyword>
<keyword evidence="8 12" id="KW-0594">Phospholipid biosynthesis</keyword>
<dbReference type="PROSITE" id="PS50222">
    <property type="entry name" value="EF_HAND_2"/>
    <property type="match status" value="1"/>
</dbReference>
<keyword evidence="12" id="KW-0333">Golgi apparatus</keyword>
<dbReference type="CDD" id="cd00030">
    <property type="entry name" value="C2"/>
    <property type="match status" value="1"/>
</dbReference>
<feature type="compositionally biased region" description="Low complexity" evidence="13">
    <location>
        <begin position="355"/>
        <end position="379"/>
    </location>
</feature>
<dbReference type="EMBL" id="CACVBS010000040">
    <property type="protein sequence ID" value="CAA7263539.1"/>
    <property type="molecule type" value="Genomic_DNA"/>
</dbReference>
<feature type="active site" description="Schiff-base intermediate with substrate; via pyruvic acid; for decarboxylase activity" evidence="12">
    <location>
        <position position="1206"/>
    </location>
</feature>
<comment type="catalytic activity">
    <reaction evidence="12">
        <text>a 1,2-diacyl-sn-glycero-3-phospho-L-serine + H(+) = a 1,2-diacyl-sn-glycero-3-phosphoethanolamine + CO2</text>
        <dbReference type="Rhea" id="RHEA:20828"/>
        <dbReference type="ChEBI" id="CHEBI:15378"/>
        <dbReference type="ChEBI" id="CHEBI:16526"/>
        <dbReference type="ChEBI" id="CHEBI:57262"/>
        <dbReference type="ChEBI" id="CHEBI:64612"/>
        <dbReference type="EC" id="4.1.1.65"/>
    </reaction>
</comment>
<keyword evidence="3 12" id="KW-0210">Decarboxylase</keyword>
<comment type="PTM">
    <text evidence="12">Is synthesized initially as an inactive proenzyme. Formation of the active enzyme involves a self-maturation process in which the active site pyruvoyl group is generated from an internal serine residue via an autocatalytic post-translational modification. Two non-identical subunits are generated from the proenzyme in this reaction, and the pyruvate is formed at the N-terminus of the alpha chain, which is derived from the carboxyl end of the proenzyme. The autoendoproteolytic cleavage occurs by a canonical serine protease mechanism, in which the side chain hydroxyl group of the serine supplies its oxygen atom to form the C-terminus of the beta chain, while the remainder of the serine residue undergoes an oxidative deamination to produce ammonia and the pyruvoyl prosthetic group on the alpha chain. During this reaction, the Ser that is part of the protease active site of the proenzyme becomes the pyruvoyl prosthetic group, which constitutes an essential element of the active site of the mature decarboxylase.</text>
</comment>
<feature type="region of interest" description="Disordered" evidence="13">
    <location>
        <begin position="749"/>
        <end position="862"/>
    </location>
</feature>
<evidence type="ECO:0000313" key="16">
    <source>
        <dbReference type="EMBL" id="CAA7263539.1"/>
    </source>
</evidence>
<feature type="chain" id="PRO_5035979322" description="Phosphatidylserine decarboxylase 2 beta chain" evidence="12">
    <location>
        <begin position="1"/>
        <end position="1205"/>
    </location>
</feature>
<evidence type="ECO:0000256" key="11">
    <source>
        <dbReference type="ARBA" id="ARBA00023317"/>
    </source>
</evidence>
<feature type="compositionally biased region" description="Basic residues" evidence="13">
    <location>
        <begin position="829"/>
        <end position="839"/>
    </location>
</feature>
<sequence>MSSETPPATKGKKIKQVFKSAARLPRALKAGRGNGRNDFSPRPGEPPVVILKVQVVGCLNLLAKDRGGTSDPFVVVSVLNTRHQTPVIKRTLNPVYTPKDATFEFPIYLSLADRLGVVEFIVWDKDMLKKDYLGEVSLSLEDWFVGKGEKKEVAYSFDDPANQPISLNLVSTRANTSSTGSVQIKLGFAPTTNSNNLMEFDEIYSELVKRSRPSVVSAPPTEGVGTIRSNQIGGAQYEDDGGLSSDSSDSDDEAEYVDASDTTPPSSSSSSPKQLLDIYIPPGESSDSDAKTAPAKPHAPLPELTIQPSSPATPTPGSLPTPMAIEPTPKASTGFAVKTPTSARFIPKKFVRKFSGLTGSSTSTSPGDSPNSPAAASPAVDSHGNLVAPIPESGNAKKRSASRERIKFGRSWSSGNVNAAAATSSPSSGASTPGEQSGTALAPTPTPSTTATPVAGAEGSKTGLVAMGGRRKRGDYQFKGANDIVGIVMLEIQGADDLPRLANMTRTGWDMDPFVVISFGKKVFRTRVIRHSRNPVWDEKMLFHVRRYETSFKIQLNILDWDKLSSNDHIGDASLDVKELLANAPQPDPVTGLYAAGEEEGGGEKGMRAFNLPLSTAKETSWEGKHNPVIKFRAKYQPYDALRQRFWRQYLTQYDTDDTGALSHLELTSMLDSLGSTLTSSTISSFFTRYGKKPHEDEISIEQAVLCLETELGRPASERKRIDDDTTNDSSVSATPLLLVSDGKGQALDLDQLDFSGPSHVGGAAPEGKPGPPGPYHTEPMQQPLSHAATGLSDLSSSEAEDVSSTSGGGTPAVDGVPATPGAGGEEKKKKRTRFRRIRKSDEGKKKRSKEPSSEDSAAGSDDGVERIINVKNCPLCHRPRLNSKAEIDIITHLAVCASQDWNKVDQIVVGNFVTASQAQRKWYTKVLSKVSSGDYKLGANSANIIVQNRSSGQLEEEKMQVYVRLGIRLLYKGATSRMEGGRARRLLKSLSIKQGVKYDDPESAKEIPAFIEFHSLSVEEILDPLDSFRTFNEFFYRKLKDTARPVEAAEDPTRIVSAADCRLMAFETVSEATRLWIKGREFTVSRLLGEAYKGQAERYTGGALAIFRLAPQDYHRFHSPVSGTIGPMTYIAGEYYTVNPQAIRTALDVYGENARKIVPIDSPEFGRVMAVCVGAMMVGSIQTTVEEGEQVKKGQEFGYFAFGGSTIVMLFEKGKVVWDEDLLVNGRASLETLVRVGMGIGYLQN</sequence>
<evidence type="ECO:0000256" key="9">
    <source>
        <dbReference type="ARBA" id="ARBA00023239"/>
    </source>
</evidence>
<dbReference type="GO" id="GO:0016540">
    <property type="term" value="P:protein autoprocessing"/>
    <property type="evidence" value="ECO:0007669"/>
    <property type="project" value="UniProtKB-UniRule"/>
</dbReference>
<comment type="similarity">
    <text evidence="12">Belongs to the phosphatidylserine decarboxylase family. PSD-B subfamily. Eukaryotic type II sub-subfamily.</text>
</comment>
<dbReference type="OrthoDB" id="67700at2759"/>
<gene>
    <name evidence="12" type="primary">PSD2</name>
    <name evidence="16" type="ORF">AAE3_LOCUS5878</name>
</gene>
<dbReference type="SUPFAM" id="SSF47473">
    <property type="entry name" value="EF-hand"/>
    <property type="match status" value="1"/>
</dbReference>
<dbReference type="Pfam" id="PF00168">
    <property type="entry name" value="C2"/>
    <property type="match status" value="2"/>
</dbReference>
<dbReference type="Pfam" id="PF02666">
    <property type="entry name" value="PS_Dcarbxylase"/>
    <property type="match status" value="1"/>
</dbReference>
<dbReference type="CDD" id="cd04039">
    <property type="entry name" value="C2_PSD"/>
    <property type="match status" value="1"/>
</dbReference>
<dbReference type="EC" id="4.1.1.65" evidence="12"/>
<feature type="modified residue" description="Pyruvic acid (Ser); by autocatalysis" evidence="12">
    <location>
        <position position="1206"/>
    </location>
</feature>
<dbReference type="GO" id="GO:0005509">
    <property type="term" value="F:calcium ion binding"/>
    <property type="evidence" value="ECO:0007669"/>
    <property type="project" value="InterPro"/>
</dbReference>
<feature type="compositionally biased region" description="Low complexity" evidence="13">
    <location>
        <begin position="419"/>
        <end position="455"/>
    </location>
</feature>
<feature type="region of interest" description="Disordered" evidence="13">
    <location>
        <begin position="1"/>
        <end position="23"/>
    </location>
</feature>
<dbReference type="AlphaFoldDB" id="A0A8S0XIG9"/>
<feature type="active site" description="Charge relay system; for autoendoproteolytic cleavage activity" evidence="12">
    <location>
        <position position="1119"/>
    </location>
</feature>
<dbReference type="InterPro" id="IPR033177">
    <property type="entry name" value="PSD-B"/>
</dbReference>
<dbReference type="InterPro" id="IPR003817">
    <property type="entry name" value="PS_Dcarbxylase"/>
</dbReference>
<dbReference type="GO" id="GO:0000139">
    <property type="term" value="C:Golgi membrane"/>
    <property type="evidence" value="ECO:0007669"/>
    <property type="project" value="UniProtKB-SubCell"/>
</dbReference>
<dbReference type="PROSITE" id="PS50004">
    <property type="entry name" value="C2"/>
    <property type="match status" value="2"/>
</dbReference>
<comment type="cofactor">
    <cofactor evidence="12">
        <name>pyruvate</name>
        <dbReference type="ChEBI" id="CHEBI:15361"/>
    </cofactor>
    <text evidence="12">Binds 1 pyruvoyl group covalently per subunit.</text>
</comment>
<keyword evidence="5 12" id="KW-0443">Lipid metabolism</keyword>
<dbReference type="InterPro" id="IPR000008">
    <property type="entry name" value="C2_dom"/>
</dbReference>
<comment type="subunit">
    <text evidence="12">Heterodimer of a large membrane-associated beta subunit and a small pyruvoyl-containing alpha subunit.</text>
</comment>
<dbReference type="Proteomes" id="UP000467700">
    <property type="component" value="Unassembled WGS sequence"/>
</dbReference>
<feature type="region of interest" description="Disordered" evidence="13">
    <location>
        <begin position="211"/>
        <end position="339"/>
    </location>
</feature>
<dbReference type="Gene3D" id="2.60.40.150">
    <property type="entry name" value="C2 domain"/>
    <property type="match status" value="2"/>
</dbReference>
<evidence type="ECO:0000256" key="8">
    <source>
        <dbReference type="ARBA" id="ARBA00023209"/>
    </source>
</evidence>
<feature type="domain" description="C2" evidence="14">
    <location>
        <begin position="31"/>
        <end position="153"/>
    </location>
</feature>
<feature type="domain" description="C2" evidence="14">
    <location>
        <begin position="472"/>
        <end position="590"/>
    </location>
</feature>
<feature type="active site" description="Charge relay system; for autoendoproteolytic cleavage activity" evidence="12">
    <location>
        <position position="1061"/>
    </location>
</feature>
<dbReference type="GO" id="GO:0006646">
    <property type="term" value="P:phosphatidylethanolamine biosynthetic process"/>
    <property type="evidence" value="ECO:0007669"/>
    <property type="project" value="UniProtKB-UniRule"/>
</dbReference>
<keyword evidence="17" id="KW-1185">Reference proteome</keyword>
<name>A0A8S0XIG9_CYCAE</name>
<keyword evidence="2 12" id="KW-0444">Lipid biosynthesis</keyword>
<dbReference type="GO" id="GO:0004609">
    <property type="term" value="F:phosphatidylserine decarboxylase activity"/>
    <property type="evidence" value="ECO:0007669"/>
    <property type="project" value="UniProtKB-UniRule"/>
</dbReference>
<keyword evidence="6 12" id="KW-0472">Membrane</keyword>
<keyword evidence="4" id="KW-0106">Calcium</keyword>
<keyword evidence="11 12" id="KW-0670">Pyruvate</keyword>
<comment type="pathway">
    <text evidence="1">Lipid metabolism.</text>
</comment>
<dbReference type="InterPro" id="IPR002048">
    <property type="entry name" value="EF_hand_dom"/>
</dbReference>
<evidence type="ECO:0000256" key="7">
    <source>
        <dbReference type="ARBA" id="ARBA00023145"/>
    </source>
</evidence>
<dbReference type="NCBIfam" id="TIGR00163">
    <property type="entry name" value="PS_decarb"/>
    <property type="match status" value="1"/>
</dbReference>
<keyword evidence="7 12" id="KW-0865">Zymogen</keyword>
<evidence type="ECO:0000313" key="17">
    <source>
        <dbReference type="Proteomes" id="UP000467700"/>
    </source>
</evidence>
<reference evidence="16 17" key="1">
    <citation type="submission" date="2020-01" db="EMBL/GenBank/DDBJ databases">
        <authorList>
            <person name="Gupta K D."/>
        </authorList>
    </citation>
    <scope>NUCLEOTIDE SEQUENCE [LARGE SCALE GENOMIC DNA]</scope>
</reference>
<feature type="chain" id="PRO_5035979321" description="Phosphatidylserine decarboxylase 2 alpha chain" evidence="12">
    <location>
        <begin position="1206"/>
        <end position="1246"/>
    </location>
</feature>
<feature type="domain" description="EF-hand" evidence="15">
    <location>
        <begin position="642"/>
        <end position="677"/>
    </location>
</feature>
<dbReference type="InterPro" id="IPR011992">
    <property type="entry name" value="EF-hand-dom_pair"/>
</dbReference>
<dbReference type="HAMAP" id="MF_00663">
    <property type="entry name" value="PS_decarb_PSD_B_type2"/>
    <property type="match status" value="1"/>
</dbReference>
<dbReference type="InterPro" id="IPR018247">
    <property type="entry name" value="EF_Hand_1_Ca_BS"/>
</dbReference>
<dbReference type="SUPFAM" id="SSF49562">
    <property type="entry name" value="C2 domain (Calcium/lipid-binding domain, CaLB)"/>
    <property type="match status" value="2"/>
</dbReference>
<dbReference type="PROSITE" id="PS00018">
    <property type="entry name" value="EF_HAND_1"/>
    <property type="match status" value="1"/>
</dbReference>
<feature type="compositionally biased region" description="Acidic residues" evidence="13">
    <location>
        <begin position="248"/>
        <end position="258"/>
    </location>
</feature>
<dbReference type="PANTHER" id="PTHR10067">
    <property type="entry name" value="PHOSPHATIDYLSERINE DECARBOXYLASE"/>
    <property type="match status" value="1"/>
</dbReference>
<comment type="pathway">
    <text evidence="12">Phospholipid metabolism; phosphatidylethanolamine biosynthesis; phosphatidylethanolamine from CDP-diacylglycerol: step 2/2.</text>
</comment>
<dbReference type="SMART" id="SM00239">
    <property type="entry name" value="C2"/>
    <property type="match status" value="2"/>
</dbReference>
<evidence type="ECO:0000256" key="13">
    <source>
        <dbReference type="SAM" id="MobiDB-lite"/>
    </source>
</evidence>
<comment type="subcellular location">
    <subcellularLocation>
        <location evidence="12">Golgi apparatus membrane</location>
        <topology evidence="12">Peripheral membrane protein</topology>
        <orientation evidence="12">Cytoplasmic side</orientation>
    </subcellularLocation>
    <subcellularLocation>
        <location evidence="12">Endosome membrane</location>
        <topology evidence="12">Peripheral membrane protein</topology>
        <orientation evidence="12">Cytoplasmic side</orientation>
    </subcellularLocation>
</comment>
<evidence type="ECO:0000256" key="1">
    <source>
        <dbReference type="ARBA" id="ARBA00005189"/>
    </source>
</evidence>
<proteinExistence type="inferred from homology"/>
<dbReference type="GO" id="GO:0010008">
    <property type="term" value="C:endosome membrane"/>
    <property type="evidence" value="ECO:0007669"/>
    <property type="project" value="UniProtKB-SubCell"/>
</dbReference>
<evidence type="ECO:0000256" key="2">
    <source>
        <dbReference type="ARBA" id="ARBA00022516"/>
    </source>
</evidence>
<feature type="region of interest" description="Disordered" evidence="13">
    <location>
        <begin position="355"/>
        <end position="468"/>
    </location>
</feature>
<feature type="region of interest" description="Disordered" evidence="13">
    <location>
        <begin position="717"/>
        <end position="737"/>
    </location>
</feature>
<evidence type="ECO:0000256" key="5">
    <source>
        <dbReference type="ARBA" id="ARBA00023098"/>
    </source>
</evidence>
<evidence type="ECO:0000259" key="14">
    <source>
        <dbReference type="PROSITE" id="PS50004"/>
    </source>
</evidence>
<dbReference type="PANTHER" id="PTHR10067:SF17">
    <property type="entry name" value="PHOSPHATIDYLSERINE DECARBOXYLASE PROENZYME 2"/>
    <property type="match status" value="1"/>
</dbReference>
<organism evidence="16 17">
    <name type="scientific">Cyclocybe aegerita</name>
    <name type="common">Black poplar mushroom</name>
    <name type="synonym">Agrocybe aegerita</name>
    <dbReference type="NCBI Taxonomy" id="1973307"/>
    <lineage>
        <taxon>Eukaryota</taxon>
        <taxon>Fungi</taxon>
        <taxon>Dikarya</taxon>
        <taxon>Basidiomycota</taxon>
        <taxon>Agaricomycotina</taxon>
        <taxon>Agaricomycetes</taxon>
        <taxon>Agaricomycetidae</taxon>
        <taxon>Agaricales</taxon>
        <taxon>Agaricineae</taxon>
        <taxon>Bolbitiaceae</taxon>
        <taxon>Cyclocybe</taxon>
    </lineage>
</organism>
<comment type="caution">
    <text evidence="16">The sequence shown here is derived from an EMBL/GenBank/DDBJ whole genome shotgun (WGS) entry which is preliminary data.</text>
</comment>
<keyword evidence="9 12" id="KW-0456">Lyase</keyword>
<comment type="function">
    <text evidence="12">Catalyzes the formation of phosphatidylethanolamine (PtdEtn) from phosphatidylserine (PtdSer). Plays a central role in phospholipid metabolism and in the interorganelle trafficking of phosphatidylserine.</text>
</comment>
<evidence type="ECO:0000256" key="6">
    <source>
        <dbReference type="ARBA" id="ARBA00023136"/>
    </source>
</evidence>
<protein>
    <recommendedName>
        <fullName evidence="12">Phosphatidylserine decarboxylase proenzyme 2</fullName>
        <ecNumber evidence="12">4.1.1.65</ecNumber>
    </recommendedName>
    <component>
        <recommendedName>
            <fullName evidence="12">Phosphatidylserine decarboxylase 2 beta chain</fullName>
        </recommendedName>
    </component>
    <component>
        <recommendedName>
            <fullName evidence="12">Phosphatidylserine decarboxylase 2 alpha chain</fullName>
        </recommendedName>
    </component>
</protein>
<feature type="compositionally biased region" description="Low complexity" evidence="13">
    <location>
        <begin position="792"/>
        <end position="806"/>
    </location>
</feature>
<dbReference type="InterPro" id="IPR033179">
    <property type="entry name" value="PSD_type2_pro"/>
</dbReference>
<keyword evidence="10 12" id="KW-1208">Phospholipid metabolism</keyword>
<feature type="active site" description="Charge relay system; for autoendoproteolytic cleavage activity" evidence="12">
    <location>
        <position position="1206"/>
    </location>
</feature>
<evidence type="ECO:0000256" key="12">
    <source>
        <dbReference type="HAMAP-Rule" id="MF_03209"/>
    </source>
</evidence>
<comment type="domain">
    <text evidence="12">The C2 domains have an essential, but non-catalytic function. They may facilitate interactions with other proteins and are required for lipid transport function.</text>
</comment>
<accession>A0A8S0XIG9</accession>
<evidence type="ECO:0000256" key="3">
    <source>
        <dbReference type="ARBA" id="ARBA00022793"/>
    </source>
</evidence>
<dbReference type="Gene3D" id="1.10.238.10">
    <property type="entry name" value="EF-hand"/>
    <property type="match status" value="1"/>
</dbReference>
<feature type="compositionally biased region" description="Low complexity" evidence="13">
    <location>
        <begin position="259"/>
        <end position="272"/>
    </location>
</feature>
<dbReference type="GO" id="GO:0005795">
    <property type="term" value="C:Golgi stack"/>
    <property type="evidence" value="ECO:0007669"/>
    <property type="project" value="UniProtKB-UniRule"/>
</dbReference>
<feature type="compositionally biased region" description="Basic and acidic residues" evidence="13">
    <location>
        <begin position="840"/>
        <end position="853"/>
    </location>
</feature>
<dbReference type="InterPro" id="IPR035892">
    <property type="entry name" value="C2_domain_sf"/>
</dbReference>
<evidence type="ECO:0000256" key="4">
    <source>
        <dbReference type="ARBA" id="ARBA00022837"/>
    </source>
</evidence>
<feature type="site" description="Cleavage (non-hydrolytic); by autocatalysis" evidence="12">
    <location>
        <begin position="1205"/>
        <end position="1206"/>
    </location>
</feature>